<dbReference type="GO" id="GO:0016491">
    <property type="term" value="F:oxidoreductase activity"/>
    <property type="evidence" value="ECO:0007669"/>
    <property type="project" value="UniProtKB-KW"/>
</dbReference>
<feature type="domain" description="4Fe-4S ferredoxin-type" evidence="6">
    <location>
        <begin position="38"/>
        <end position="67"/>
    </location>
</feature>
<dbReference type="AlphaFoldDB" id="A0A3G1A5X4"/>
<evidence type="ECO:0000256" key="5">
    <source>
        <dbReference type="SAM" id="Phobius"/>
    </source>
</evidence>
<dbReference type="STRING" id="697581.TCARB_0383"/>
<dbReference type="SUPFAM" id="SSF54862">
    <property type="entry name" value="4Fe-4S ferredoxins"/>
    <property type="match status" value="1"/>
</dbReference>
<dbReference type="EC" id="1.6.5.3" evidence="7"/>
<dbReference type="GO" id="GO:0046872">
    <property type="term" value="F:metal ion binding"/>
    <property type="evidence" value="ECO:0007669"/>
    <property type="project" value="UniProtKB-KW"/>
</dbReference>
<dbReference type="InterPro" id="IPR050572">
    <property type="entry name" value="Fe-S_Ferredoxin"/>
</dbReference>
<dbReference type="PANTHER" id="PTHR43687">
    <property type="entry name" value="ADENYLYLSULFATE REDUCTASE, BETA SUBUNIT"/>
    <property type="match status" value="1"/>
</dbReference>
<name>A0A3G1A5X4_9CREN</name>
<dbReference type="InterPro" id="IPR017896">
    <property type="entry name" value="4Fe4S_Fe-S-bd"/>
</dbReference>
<evidence type="ECO:0000313" key="8">
    <source>
        <dbReference type="Proteomes" id="UP000266720"/>
    </source>
</evidence>
<keyword evidence="7" id="KW-0560">Oxidoreductase</keyword>
<dbReference type="GeneID" id="25405841"/>
<feature type="domain" description="4Fe-4S ferredoxin-type" evidence="6">
    <location>
        <begin position="80"/>
        <end position="109"/>
    </location>
</feature>
<protein>
    <submittedName>
        <fullName evidence="7">Membrane-bound hydrogenase, NuoI subunit</fullName>
        <ecNumber evidence="7">1.6.5.3</ecNumber>
    </submittedName>
</protein>
<evidence type="ECO:0000313" key="7">
    <source>
        <dbReference type="EMBL" id="AJB41455.1"/>
    </source>
</evidence>
<keyword evidence="5" id="KW-0812">Transmembrane</keyword>
<evidence type="ECO:0000256" key="4">
    <source>
        <dbReference type="ARBA" id="ARBA00023014"/>
    </source>
</evidence>
<dbReference type="PROSITE" id="PS51379">
    <property type="entry name" value="4FE4S_FER_2"/>
    <property type="match status" value="2"/>
</dbReference>
<dbReference type="InterPro" id="IPR017900">
    <property type="entry name" value="4Fe4S_Fe_S_CS"/>
</dbReference>
<keyword evidence="5" id="KW-0472">Membrane</keyword>
<dbReference type="EMBL" id="CP007493">
    <property type="protein sequence ID" value="AJB41455.1"/>
    <property type="molecule type" value="Genomic_DNA"/>
</dbReference>
<feature type="transmembrane region" description="Helical" evidence="5">
    <location>
        <begin position="210"/>
        <end position="230"/>
    </location>
</feature>
<dbReference type="PANTHER" id="PTHR43687:SF1">
    <property type="entry name" value="FERREDOXIN III"/>
    <property type="match status" value="1"/>
</dbReference>
<evidence type="ECO:0000256" key="3">
    <source>
        <dbReference type="ARBA" id="ARBA00023004"/>
    </source>
</evidence>
<proteinExistence type="predicted"/>
<gene>
    <name evidence="7" type="ORF">TCARB_0383</name>
</gene>
<keyword evidence="4" id="KW-0411">Iron-sulfur</keyword>
<evidence type="ECO:0000259" key="6">
    <source>
        <dbReference type="PROSITE" id="PS51379"/>
    </source>
</evidence>
<feature type="transmembrane region" description="Helical" evidence="5">
    <location>
        <begin position="185"/>
        <end position="204"/>
    </location>
</feature>
<keyword evidence="2" id="KW-0479">Metal-binding</keyword>
<keyword evidence="1" id="KW-0004">4Fe-4S</keyword>
<dbReference type="Gene3D" id="3.30.70.3270">
    <property type="match status" value="1"/>
</dbReference>
<keyword evidence="5" id="KW-1133">Transmembrane helix</keyword>
<organism evidence="7 8">
    <name type="scientific">Thermofilum adornatum 1505</name>
    <dbReference type="NCBI Taxonomy" id="697581"/>
    <lineage>
        <taxon>Archaea</taxon>
        <taxon>Thermoproteota</taxon>
        <taxon>Thermoprotei</taxon>
        <taxon>Thermofilales</taxon>
        <taxon>Thermofilaceae</taxon>
        <taxon>Thermofilum</taxon>
    </lineage>
</organism>
<dbReference type="RefSeq" id="WP_052886552.1">
    <property type="nucleotide sequence ID" value="NZ_CP007493.1"/>
</dbReference>
<dbReference type="GO" id="GO:0051539">
    <property type="term" value="F:4 iron, 4 sulfur cluster binding"/>
    <property type="evidence" value="ECO:0007669"/>
    <property type="project" value="UniProtKB-KW"/>
</dbReference>
<accession>A0A3G1A5X4</accession>
<dbReference type="PROSITE" id="PS00198">
    <property type="entry name" value="4FE4S_FER_1"/>
    <property type="match status" value="2"/>
</dbReference>
<reference evidence="8" key="1">
    <citation type="book" date="2010" name="EXTREMOPHILES" publisher="0:0-0">
        <title>Complete genome sequences of ten hyperthermophilic archaea reveal their metabolic capabilities and possible ecological roles.</title>
        <editorList>
            <person name="?"/>
        </editorList>
        <authorList>
            <person name="Ravin N.V."/>
            <person name="Mardanov A.V."/>
            <person name="Bonch-Osmolovskaya E.A."/>
            <person name="Skryabin K.G."/>
        </authorList>
    </citation>
    <scope>NUCLEOTIDE SEQUENCE [LARGE SCALE GENOMIC DNA]</scope>
    <source>
        <strain evidence="8">1505</strain>
    </source>
</reference>
<evidence type="ECO:0000256" key="1">
    <source>
        <dbReference type="ARBA" id="ARBA00022485"/>
    </source>
</evidence>
<dbReference type="Proteomes" id="UP000266720">
    <property type="component" value="Chromosome"/>
</dbReference>
<sequence length="236" mass="26088">MNKLRARLEIITSAIRNILSTPITQPLATSLQDQQVRGIPMLDSEKCLGCGLCARSCPPGAITMIPGGKKVIAGKEVQRNIPSFNYYQCIYCGLCADVCPGKAITMVKKQPVEIISLSLVAIPITDIEALKVLFAFISLLFLNFLIYWISGKIAPKGKHSSKAEEPFTGGVATKLPVYRYHIDELYIFIVLFTMLEVASFILILESSLSSTFFLSLLFLAYLLILTLNLLHRGVEK</sequence>
<keyword evidence="3" id="KW-0408">Iron</keyword>
<dbReference type="KEGG" id="tcb:TCARB_0383"/>
<feature type="transmembrane region" description="Helical" evidence="5">
    <location>
        <begin position="129"/>
        <end position="149"/>
    </location>
</feature>
<evidence type="ECO:0000256" key="2">
    <source>
        <dbReference type="ARBA" id="ARBA00022723"/>
    </source>
</evidence>
<dbReference type="Pfam" id="PF12838">
    <property type="entry name" value="Fer4_7"/>
    <property type="match status" value="1"/>
</dbReference>